<dbReference type="InterPro" id="IPR042192">
    <property type="entry name" value="Glycophorin-C"/>
</dbReference>
<evidence type="ECO:0000313" key="3">
    <source>
        <dbReference type="Proteomes" id="UP000504632"/>
    </source>
</evidence>
<evidence type="ECO:0000313" key="4">
    <source>
        <dbReference type="RefSeq" id="XP_030627715.1"/>
    </source>
</evidence>
<dbReference type="GO" id="GO:0016020">
    <property type="term" value="C:membrane"/>
    <property type="evidence" value="ECO:0007669"/>
    <property type="project" value="TreeGrafter"/>
</dbReference>
<dbReference type="AlphaFoldDB" id="A0A6J2V436"/>
<accession>A0A6J2V436</accession>
<dbReference type="InParanoid" id="A0A6J2V436"/>
<gene>
    <name evidence="4" type="primary">LOC115809964</name>
</gene>
<protein>
    <submittedName>
        <fullName evidence="4">Glycophorin-C</fullName>
    </submittedName>
</protein>
<dbReference type="PANTHER" id="PTHR47614:SF2">
    <property type="entry name" value="GLYCOPHORIN-C"/>
    <property type="match status" value="1"/>
</dbReference>
<feature type="region of interest" description="Disordered" evidence="1">
    <location>
        <begin position="102"/>
        <end position="121"/>
    </location>
</feature>
<keyword evidence="3" id="KW-1185">Reference proteome</keyword>
<proteinExistence type="predicted"/>
<dbReference type="GeneID" id="115809964"/>
<reference evidence="4" key="1">
    <citation type="submission" date="2025-08" db="UniProtKB">
        <authorList>
            <consortium name="RefSeq"/>
        </authorList>
    </citation>
    <scope>IDENTIFICATION</scope>
</reference>
<dbReference type="RefSeq" id="XP_030627715.1">
    <property type="nucleotide sequence ID" value="XM_030771855.1"/>
</dbReference>
<keyword evidence="2" id="KW-1133">Transmembrane helix</keyword>
<sequence>MGDPAFTPSTSILSHTPAHHGTTPVAHVTTVSHGRGTVHHPTAAISPHHTSGPSGWLAEDGGVWLFIITGVITAVVLVLLVLAIIILRYRYRYKGTYYTNESMDQDCNEKDPPETSNEEVP</sequence>
<dbReference type="GO" id="GO:0030863">
    <property type="term" value="C:cortical cytoskeleton"/>
    <property type="evidence" value="ECO:0007669"/>
    <property type="project" value="TreeGrafter"/>
</dbReference>
<keyword evidence="2" id="KW-0472">Membrane</keyword>
<dbReference type="PANTHER" id="PTHR47614">
    <property type="entry name" value="GLYCOPHORIN-C"/>
    <property type="match status" value="1"/>
</dbReference>
<dbReference type="Proteomes" id="UP000504632">
    <property type="component" value="Chromosome 4"/>
</dbReference>
<evidence type="ECO:0000256" key="2">
    <source>
        <dbReference type="SAM" id="Phobius"/>
    </source>
</evidence>
<evidence type="ECO:0000256" key="1">
    <source>
        <dbReference type="SAM" id="MobiDB-lite"/>
    </source>
</evidence>
<organism evidence="3 4">
    <name type="scientific">Chanos chanos</name>
    <name type="common">Milkfish</name>
    <name type="synonym">Mugil chanos</name>
    <dbReference type="NCBI Taxonomy" id="29144"/>
    <lineage>
        <taxon>Eukaryota</taxon>
        <taxon>Metazoa</taxon>
        <taxon>Chordata</taxon>
        <taxon>Craniata</taxon>
        <taxon>Vertebrata</taxon>
        <taxon>Euteleostomi</taxon>
        <taxon>Actinopterygii</taxon>
        <taxon>Neopterygii</taxon>
        <taxon>Teleostei</taxon>
        <taxon>Ostariophysi</taxon>
        <taxon>Gonorynchiformes</taxon>
        <taxon>Chanidae</taxon>
        <taxon>Chanos</taxon>
    </lineage>
</organism>
<feature type="region of interest" description="Disordered" evidence="1">
    <location>
        <begin position="1"/>
        <end position="22"/>
    </location>
</feature>
<name>A0A6J2V436_CHACN</name>
<keyword evidence="2" id="KW-0812">Transmembrane</keyword>
<feature type="transmembrane region" description="Helical" evidence="2">
    <location>
        <begin position="63"/>
        <end position="87"/>
    </location>
</feature>